<organism evidence="11 12">
    <name type="scientific">Exophiala sideris</name>
    <dbReference type="NCBI Taxonomy" id="1016849"/>
    <lineage>
        <taxon>Eukaryota</taxon>
        <taxon>Fungi</taxon>
        <taxon>Dikarya</taxon>
        <taxon>Ascomycota</taxon>
        <taxon>Pezizomycotina</taxon>
        <taxon>Eurotiomycetes</taxon>
        <taxon>Chaetothyriomycetidae</taxon>
        <taxon>Chaetothyriales</taxon>
        <taxon>Herpotrichiellaceae</taxon>
        <taxon>Exophiala</taxon>
    </lineage>
</organism>
<comment type="similarity">
    <text evidence="8">Belongs to the methyltransferase superfamily. LaeA methyltransferase family.</text>
</comment>
<dbReference type="Proteomes" id="UP000053599">
    <property type="component" value="Unassembled WGS sequence"/>
</dbReference>
<name>A0A0D1W054_9EURO</name>
<evidence type="ECO:0000313" key="12">
    <source>
        <dbReference type="Proteomes" id="UP000053599"/>
    </source>
</evidence>
<evidence type="ECO:0000256" key="6">
    <source>
        <dbReference type="ARBA" id="ARBA00023163"/>
    </source>
</evidence>
<evidence type="ECO:0000256" key="8">
    <source>
        <dbReference type="ARBA" id="ARBA00038158"/>
    </source>
</evidence>
<keyword evidence="6" id="KW-0804">Transcription</keyword>
<keyword evidence="7" id="KW-0539">Nucleus</keyword>
<evidence type="ECO:0000256" key="10">
    <source>
        <dbReference type="ARBA" id="ARBA00047870"/>
    </source>
</evidence>
<dbReference type="OrthoDB" id="2013972at2759"/>
<keyword evidence="3" id="KW-0808">Transferase</keyword>
<evidence type="ECO:0000256" key="7">
    <source>
        <dbReference type="ARBA" id="ARBA00023242"/>
    </source>
</evidence>
<dbReference type="AlphaFoldDB" id="A0A0D1W054"/>
<dbReference type="GO" id="GO:0008168">
    <property type="term" value="F:methyltransferase activity"/>
    <property type="evidence" value="ECO:0007669"/>
    <property type="project" value="UniProtKB-KW"/>
</dbReference>
<dbReference type="PANTHER" id="PTHR43591">
    <property type="entry name" value="METHYLTRANSFERASE"/>
    <property type="match status" value="1"/>
</dbReference>
<dbReference type="HOGENOM" id="CLU_010595_2_0_1"/>
<sequence length="325" mass="36834">MADALSQLPGRHTVQEYDRLYGTFRSGQYMLPHDEKEAERLDMMNTMIRVTRPAGPTRLTLVPMESLKRPASALSERVRILDLGCGTGVWMNELAQELPDAEFVGVDIHYQGPPSLLPNVAIRAPWDYEGPWALGERSWDMIHLQLGLGSVSDWLGLFRKVLRHLVPGKGYFESVEIDFQPRCDDGTLQPGKLTDWWDLYIKGSYEAFNRRLHYEPTTGEMLKTAGFKEKDIFHTVYKIPLNDWSKKNREAGAWWQICMSPGINETGGFGLEAMSLAPLCKFSNWPPEHVKRLCSEAFAQAADPNVHAYNELHVWTARAPGTNDG</sequence>
<comment type="subcellular location">
    <subcellularLocation>
        <location evidence="1">Nucleus</location>
    </subcellularLocation>
</comment>
<dbReference type="Gene3D" id="3.40.50.150">
    <property type="entry name" value="Vaccinia Virus protein VP39"/>
    <property type="match status" value="1"/>
</dbReference>
<evidence type="ECO:0000313" key="11">
    <source>
        <dbReference type="EMBL" id="KIV82075.1"/>
    </source>
</evidence>
<keyword evidence="5" id="KW-0805">Transcription regulation</keyword>
<dbReference type="EMBL" id="KN846952">
    <property type="protein sequence ID" value="KIV82075.1"/>
    <property type="molecule type" value="Genomic_DNA"/>
</dbReference>
<accession>A0A0D1W054</accession>
<keyword evidence="2" id="KW-0489">Methyltransferase</keyword>
<evidence type="ECO:0000256" key="5">
    <source>
        <dbReference type="ARBA" id="ARBA00023015"/>
    </source>
</evidence>
<dbReference type="PANTHER" id="PTHR43591:SF30">
    <property type="entry name" value="PROTEIN-METHIONINE METHYLTRANSFERASE LAEA"/>
    <property type="match status" value="1"/>
</dbReference>
<dbReference type="InterPro" id="IPR029063">
    <property type="entry name" value="SAM-dependent_MTases_sf"/>
</dbReference>
<dbReference type="Pfam" id="PF13489">
    <property type="entry name" value="Methyltransf_23"/>
    <property type="match status" value="1"/>
</dbReference>
<dbReference type="CDD" id="cd02440">
    <property type="entry name" value="AdoMet_MTases"/>
    <property type="match status" value="1"/>
</dbReference>
<dbReference type="GO" id="GO:0005634">
    <property type="term" value="C:nucleus"/>
    <property type="evidence" value="ECO:0007669"/>
    <property type="project" value="UniProtKB-SubCell"/>
</dbReference>
<dbReference type="SUPFAM" id="SSF53335">
    <property type="entry name" value="S-adenosyl-L-methionine-dependent methyltransferases"/>
    <property type="match status" value="1"/>
</dbReference>
<evidence type="ECO:0000256" key="3">
    <source>
        <dbReference type="ARBA" id="ARBA00022679"/>
    </source>
</evidence>
<keyword evidence="4" id="KW-0949">S-adenosyl-L-methionine</keyword>
<dbReference type="GO" id="GO:0032259">
    <property type="term" value="P:methylation"/>
    <property type="evidence" value="ECO:0007669"/>
    <property type="project" value="UniProtKB-KW"/>
</dbReference>
<reference evidence="11 12" key="1">
    <citation type="submission" date="2015-01" db="EMBL/GenBank/DDBJ databases">
        <title>The Genome Sequence of Exophiala sideris CBS121828.</title>
        <authorList>
            <consortium name="The Broad Institute Genomics Platform"/>
            <person name="Cuomo C."/>
            <person name="de Hoog S."/>
            <person name="Gorbushina A."/>
            <person name="Stielow B."/>
            <person name="Teixiera M."/>
            <person name="Abouelleil A."/>
            <person name="Chapman S.B."/>
            <person name="Priest M."/>
            <person name="Young S.K."/>
            <person name="Wortman J."/>
            <person name="Nusbaum C."/>
            <person name="Birren B."/>
        </authorList>
    </citation>
    <scope>NUCLEOTIDE SEQUENCE [LARGE SCALE GENOMIC DNA]</scope>
    <source>
        <strain evidence="11 12">CBS 121828</strain>
    </source>
</reference>
<protein>
    <recommendedName>
        <fullName evidence="9">Velvet complex subunit laeA</fullName>
    </recommendedName>
</protein>
<evidence type="ECO:0000256" key="9">
    <source>
        <dbReference type="ARBA" id="ARBA00041581"/>
    </source>
</evidence>
<evidence type="ECO:0000256" key="1">
    <source>
        <dbReference type="ARBA" id="ARBA00004123"/>
    </source>
</evidence>
<gene>
    <name evidence="11" type="ORF">PV11_04211</name>
</gene>
<dbReference type="STRING" id="1016849.A0A0D1W054"/>
<proteinExistence type="inferred from homology"/>
<comment type="catalytic activity">
    <reaction evidence="10">
        <text>L-methionyl-[protein] + S-adenosyl-L-methionine = S-methyl-L-methionyl-[protein] + S-adenosyl-L-homocysteine</text>
        <dbReference type="Rhea" id="RHEA:60560"/>
        <dbReference type="Rhea" id="RHEA-COMP:12313"/>
        <dbReference type="Rhea" id="RHEA-COMP:15592"/>
        <dbReference type="ChEBI" id="CHEBI:16044"/>
        <dbReference type="ChEBI" id="CHEBI:57856"/>
        <dbReference type="ChEBI" id="CHEBI:59789"/>
        <dbReference type="ChEBI" id="CHEBI:142742"/>
    </reaction>
    <physiologicalReaction direction="left-to-right" evidence="10">
        <dbReference type="Rhea" id="RHEA:60561"/>
    </physiologicalReaction>
</comment>
<evidence type="ECO:0000256" key="2">
    <source>
        <dbReference type="ARBA" id="ARBA00022603"/>
    </source>
</evidence>
<evidence type="ECO:0000256" key="4">
    <source>
        <dbReference type="ARBA" id="ARBA00022691"/>
    </source>
</evidence>